<keyword evidence="3" id="KW-1185">Reference proteome</keyword>
<evidence type="ECO:0000259" key="1">
    <source>
        <dbReference type="Pfam" id="PF14238"/>
    </source>
</evidence>
<sequence>MTPKSFLLLAGITTISLVAVLATGIGGHGAAPTVGAGRPLFPDLAARSAEIASLTLRAADGAEIVVARDDGRFVDRDSGYPVDEAKLRELVRALVMAEIAEAKTADPARHADLTLAAPGAARGAGREVVLADASGAPLADVVIGARDYTLGGALGGQYMRRGGEDATWLARARIDPPARRADWFDRGLTDFGADRVARLVLSPAEGEAITLVRRDGALEIEGGLPAGRQANRSNIDRLARLIGGLSFADVRRATGAPAEGATIRAAVADGPTVVLTALPAESETDWIRISVEGDGEMADALRARVAGFDFALSSYDAAPLGWTADDLTEPESAS</sequence>
<name>A0ABU1FBZ8_9RHOB</name>
<dbReference type="Pfam" id="PF14238">
    <property type="entry name" value="DUF4340"/>
    <property type="match status" value="1"/>
</dbReference>
<dbReference type="Proteomes" id="UP001247754">
    <property type="component" value="Unassembled WGS sequence"/>
</dbReference>
<dbReference type="RefSeq" id="WP_310458576.1">
    <property type="nucleotide sequence ID" value="NZ_JAVKPH010000025.1"/>
</dbReference>
<gene>
    <name evidence="2" type="ORF">RGD00_17550</name>
</gene>
<organism evidence="2 3">
    <name type="scientific">Ruixingdingia sedimenti</name>
    <dbReference type="NCBI Taxonomy" id="3073604"/>
    <lineage>
        <taxon>Bacteria</taxon>
        <taxon>Pseudomonadati</taxon>
        <taxon>Pseudomonadota</taxon>
        <taxon>Alphaproteobacteria</taxon>
        <taxon>Rhodobacterales</taxon>
        <taxon>Paracoccaceae</taxon>
        <taxon>Ruixingdingia</taxon>
    </lineage>
</organism>
<protein>
    <submittedName>
        <fullName evidence="2">DUF4340 domain-containing protein</fullName>
    </submittedName>
</protein>
<accession>A0ABU1FBZ8</accession>
<dbReference type="EMBL" id="JAVKPH010000025">
    <property type="protein sequence ID" value="MDR5654421.1"/>
    <property type="molecule type" value="Genomic_DNA"/>
</dbReference>
<evidence type="ECO:0000313" key="2">
    <source>
        <dbReference type="EMBL" id="MDR5654421.1"/>
    </source>
</evidence>
<comment type="caution">
    <text evidence="2">The sequence shown here is derived from an EMBL/GenBank/DDBJ whole genome shotgun (WGS) entry which is preliminary data.</text>
</comment>
<dbReference type="InterPro" id="IPR025641">
    <property type="entry name" value="DUF4340"/>
</dbReference>
<evidence type="ECO:0000313" key="3">
    <source>
        <dbReference type="Proteomes" id="UP001247754"/>
    </source>
</evidence>
<reference evidence="2 3" key="1">
    <citation type="submission" date="2023-09" db="EMBL/GenBank/DDBJ databases">
        <title>Xinfangfangia sedmenti sp. nov., isolated the sedment.</title>
        <authorList>
            <person name="Xu L."/>
        </authorList>
    </citation>
    <scope>NUCLEOTIDE SEQUENCE [LARGE SCALE GENOMIC DNA]</scope>
    <source>
        <strain evidence="2 3">LG-4</strain>
    </source>
</reference>
<feature type="domain" description="DUF4340" evidence="1">
    <location>
        <begin position="75"/>
        <end position="256"/>
    </location>
</feature>
<proteinExistence type="predicted"/>